<dbReference type="InterPro" id="IPR027417">
    <property type="entry name" value="P-loop_NTPase"/>
</dbReference>
<dbReference type="Pfam" id="PF00685">
    <property type="entry name" value="Sulfotransfer_1"/>
    <property type="match status" value="1"/>
</dbReference>
<dbReference type="Proteomes" id="UP001141806">
    <property type="component" value="Unassembled WGS sequence"/>
</dbReference>
<protein>
    <recommendedName>
        <fullName evidence="3">Sulfotransferase</fullName>
        <ecNumber evidence="3">2.8.2.-</ecNumber>
    </recommendedName>
</protein>
<dbReference type="SUPFAM" id="SSF52540">
    <property type="entry name" value="P-loop containing nucleoside triphosphate hydrolases"/>
    <property type="match status" value="1"/>
</dbReference>
<dbReference type="GO" id="GO:0008146">
    <property type="term" value="F:sulfotransferase activity"/>
    <property type="evidence" value="ECO:0007669"/>
    <property type="project" value="InterPro"/>
</dbReference>
<gene>
    <name evidence="5" type="ORF">NE237_022303</name>
</gene>
<accession>A0A9Q0HEV1</accession>
<feature type="domain" description="Sulfotransferase" evidence="4">
    <location>
        <begin position="76"/>
        <end position="343"/>
    </location>
</feature>
<dbReference type="EC" id="2.8.2.-" evidence="3"/>
<keyword evidence="6" id="KW-1185">Reference proteome</keyword>
<dbReference type="Gene3D" id="3.40.50.300">
    <property type="entry name" value="P-loop containing nucleotide triphosphate hydrolases"/>
    <property type="match status" value="1"/>
</dbReference>
<dbReference type="EMBL" id="JAMYWD010000008">
    <property type="protein sequence ID" value="KAJ4962364.1"/>
    <property type="molecule type" value="Genomic_DNA"/>
</dbReference>
<evidence type="ECO:0000256" key="2">
    <source>
        <dbReference type="ARBA" id="ARBA00022679"/>
    </source>
</evidence>
<evidence type="ECO:0000256" key="1">
    <source>
        <dbReference type="ARBA" id="ARBA00005771"/>
    </source>
</evidence>
<dbReference type="InterPro" id="IPR000863">
    <property type="entry name" value="Sulfotransferase_dom"/>
</dbReference>
<organism evidence="5 6">
    <name type="scientific">Protea cynaroides</name>
    <dbReference type="NCBI Taxonomy" id="273540"/>
    <lineage>
        <taxon>Eukaryota</taxon>
        <taxon>Viridiplantae</taxon>
        <taxon>Streptophyta</taxon>
        <taxon>Embryophyta</taxon>
        <taxon>Tracheophyta</taxon>
        <taxon>Spermatophyta</taxon>
        <taxon>Magnoliopsida</taxon>
        <taxon>Proteales</taxon>
        <taxon>Proteaceae</taxon>
        <taxon>Protea</taxon>
    </lineage>
</organism>
<proteinExistence type="inferred from homology"/>
<dbReference type="OrthoDB" id="205623at2759"/>
<evidence type="ECO:0000256" key="3">
    <source>
        <dbReference type="RuleBase" id="RU361155"/>
    </source>
</evidence>
<name>A0A9Q0HEV1_9MAGN</name>
<sequence length="346" mass="39706">MADNTPYKTCFLPKSKEEEEEDERIYKRLKEIVATLPTIKGWSSNPMYQYQGFWYSSDLVGVGPLAVHDHFKAHTTDVLLAATPKSGTTWLKSLAFAVMNRKSHPSLDGRQHPLLKFNSHDLVPTLELRLYNNNHNGDRIPNLDILLSPRLLATHMPYTSLPQSVTHSGCRIIYICRNINDTLVSYWHFFNRVRSKNNSSMGPITLEETFEWFCEGKSEYGPLWDQALGYWKGSLDRPQNVLFLKYDDLQEEPVLHLKRMAEFMGCPFSSMEEKEGMVDQIIKLCSFENLSNLAVNKTATNHLGVTYDAYFRQGKVGDSMSYLTSEMMEELHHITEQKLHGSGLTL</sequence>
<dbReference type="PANTHER" id="PTHR11783">
    <property type="entry name" value="SULFOTRANSFERASE SULT"/>
    <property type="match status" value="1"/>
</dbReference>
<keyword evidence="2 3" id="KW-0808">Transferase</keyword>
<dbReference type="AlphaFoldDB" id="A0A9Q0HEV1"/>
<comment type="similarity">
    <text evidence="1 3">Belongs to the sulfotransferase 1 family.</text>
</comment>
<evidence type="ECO:0000259" key="4">
    <source>
        <dbReference type="Pfam" id="PF00685"/>
    </source>
</evidence>
<evidence type="ECO:0000313" key="6">
    <source>
        <dbReference type="Proteomes" id="UP001141806"/>
    </source>
</evidence>
<comment type="caution">
    <text evidence="5">The sequence shown here is derived from an EMBL/GenBank/DDBJ whole genome shotgun (WGS) entry which is preliminary data.</text>
</comment>
<reference evidence="5" key="1">
    <citation type="journal article" date="2023" name="Plant J.">
        <title>The genome of the king protea, Protea cynaroides.</title>
        <authorList>
            <person name="Chang J."/>
            <person name="Duong T.A."/>
            <person name="Schoeman C."/>
            <person name="Ma X."/>
            <person name="Roodt D."/>
            <person name="Barker N."/>
            <person name="Li Z."/>
            <person name="Van de Peer Y."/>
            <person name="Mizrachi E."/>
        </authorList>
    </citation>
    <scope>NUCLEOTIDE SEQUENCE</scope>
    <source>
        <tissue evidence="5">Young leaves</tissue>
    </source>
</reference>
<evidence type="ECO:0000313" key="5">
    <source>
        <dbReference type="EMBL" id="KAJ4962364.1"/>
    </source>
</evidence>